<protein>
    <submittedName>
        <fullName evidence="2">Uncharacterized protein</fullName>
    </submittedName>
</protein>
<keyword evidence="3" id="KW-1185">Reference proteome</keyword>
<evidence type="ECO:0000313" key="2">
    <source>
        <dbReference type="EMBL" id="CAH2067149.1"/>
    </source>
</evidence>
<name>A0ABN8IU65_9NEOP</name>
<accession>A0ABN8IU65</accession>
<evidence type="ECO:0000256" key="1">
    <source>
        <dbReference type="SAM" id="MobiDB-lite"/>
    </source>
</evidence>
<organism evidence="2 3">
    <name type="scientific">Iphiclides podalirius</name>
    <name type="common">scarce swallowtail</name>
    <dbReference type="NCBI Taxonomy" id="110791"/>
    <lineage>
        <taxon>Eukaryota</taxon>
        <taxon>Metazoa</taxon>
        <taxon>Ecdysozoa</taxon>
        <taxon>Arthropoda</taxon>
        <taxon>Hexapoda</taxon>
        <taxon>Insecta</taxon>
        <taxon>Pterygota</taxon>
        <taxon>Neoptera</taxon>
        <taxon>Endopterygota</taxon>
        <taxon>Lepidoptera</taxon>
        <taxon>Glossata</taxon>
        <taxon>Ditrysia</taxon>
        <taxon>Papilionoidea</taxon>
        <taxon>Papilionidae</taxon>
        <taxon>Papilioninae</taxon>
        <taxon>Iphiclides</taxon>
    </lineage>
</organism>
<feature type="compositionally biased region" description="Basic and acidic residues" evidence="1">
    <location>
        <begin position="33"/>
        <end position="43"/>
    </location>
</feature>
<sequence length="91" mass="10064">MLVRGCAGGELRHSLAERTKALAAKYHALCSPAREESRSVERNRPRHRKSQTRWYVKTDSKLPLRLRLVQSIDSGGIGGDDPVGALARLNA</sequence>
<feature type="non-terminal residue" evidence="2">
    <location>
        <position position="91"/>
    </location>
</feature>
<reference evidence="2" key="1">
    <citation type="submission" date="2022-03" db="EMBL/GenBank/DDBJ databases">
        <authorList>
            <person name="Martin H S."/>
        </authorList>
    </citation>
    <scope>NUCLEOTIDE SEQUENCE</scope>
</reference>
<gene>
    <name evidence="2" type="ORF">IPOD504_LOCUS13748</name>
</gene>
<proteinExistence type="predicted"/>
<feature type="region of interest" description="Disordered" evidence="1">
    <location>
        <begin position="32"/>
        <end position="52"/>
    </location>
</feature>
<evidence type="ECO:0000313" key="3">
    <source>
        <dbReference type="Proteomes" id="UP000837857"/>
    </source>
</evidence>
<dbReference type="EMBL" id="OW152816">
    <property type="protein sequence ID" value="CAH2067149.1"/>
    <property type="molecule type" value="Genomic_DNA"/>
</dbReference>
<dbReference type="Proteomes" id="UP000837857">
    <property type="component" value="Chromosome 4"/>
</dbReference>